<comment type="caution">
    <text evidence="1">The sequence shown here is derived from an EMBL/GenBank/DDBJ whole genome shotgun (WGS) entry which is preliminary data.</text>
</comment>
<reference evidence="2" key="1">
    <citation type="journal article" date="2019" name="Int. J. Syst. Evol. Microbiol.">
        <title>The Global Catalogue of Microorganisms (GCM) 10K type strain sequencing project: providing services to taxonomists for standard genome sequencing and annotation.</title>
        <authorList>
            <consortium name="The Broad Institute Genomics Platform"/>
            <consortium name="The Broad Institute Genome Sequencing Center for Infectious Disease"/>
            <person name="Wu L."/>
            <person name="Ma J."/>
        </authorList>
    </citation>
    <scope>NUCLEOTIDE SEQUENCE [LARGE SCALE GENOMIC DNA]</scope>
    <source>
        <strain evidence="2">KCTC 23917</strain>
    </source>
</reference>
<accession>A0ABQ2XW06</accession>
<organism evidence="1 2">
    <name type="scientific">Undibacterium squillarum</name>
    <dbReference type="NCBI Taxonomy" id="1131567"/>
    <lineage>
        <taxon>Bacteria</taxon>
        <taxon>Pseudomonadati</taxon>
        <taxon>Pseudomonadota</taxon>
        <taxon>Betaproteobacteria</taxon>
        <taxon>Burkholderiales</taxon>
        <taxon>Oxalobacteraceae</taxon>
        <taxon>Undibacterium</taxon>
    </lineage>
</organism>
<name>A0ABQ2XW06_9BURK</name>
<evidence type="ECO:0000313" key="2">
    <source>
        <dbReference type="Proteomes" id="UP000653343"/>
    </source>
</evidence>
<keyword evidence="2" id="KW-1185">Reference proteome</keyword>
<proteinExistence type="predicted"/>
<evidence type="ECO:0000313" key="1">
    <source>
        <dbReference type="EMBL" id="GGX35645.1"/>
    </source>
</evidence>
<protein>
    <submittedName>
        <fullName evidence="1">Uncharacterized protein</fullName>
    </submittedName>
</protein>
<gene>
    <name evidence="1" type="ORF">GCM10010946_11410</name>
</gene>
<sequence>MDGAEIVMSGFRRAGLSADDRRIAVLNTAFEAENGVFGCWQEAECGPGG</sequence>
<dbReference type="Proteomes" id="UP000653343">
    <property type="component" value="Unassembled WGS sequence"/>
</dbReference>
<dbReference type="EMBL" id="BMYU01000002">
    <property type="protein sequence ID" value="GGX35645.1"/>
    <property type="molecule type" value="Genomic_DNA"/>
</dbReference>